<dbReference type="EMBL" id="JYDW01000072">
    <property type="protein sequence ID" value="KRZ57595.1"/>
    <property type="molecule type" value="Genomic_DNA"/>
</dbReference>
<evidence type="ECO:0000313" key="2">
    <source>
        <dbReference type="Proteomes" id="UP000054721"/>
    </source>
</evidence>
<name>A0A0V1LDI5_9BILA</name>
<evidence type="ECO:0000313" key="1">
    <source>
        <dbReference type="EMBL" id="KRZ57595.1"/>
    </source>
</evidence>
<dbReference type="AlphaFoldDB" id="A0A0V1LDI5"/>
<protein>
    <submittedName>
        <fullName evidence="1">Uncharacterized protein</fullName>
    </submittedName>
</protein>
<reference evidence="1 2" key="1">
    <citation type="submission" date="2015-05" db="EMBL/GenBank/DDBJ databases">
        <title>Evolution of Trichinella species and genotypes.</title>
        <authorList>
            <person name="Korhonen P.K."/>
            <person name="Edoardo P."/>
            <person name="Giuseppe L.R."/>
            <person name="Gasser R.B."/>
        </authorList>
    </citation>
    <scope>NUCLEOTIDE SEQUENCE [LARGE SCALE GENOMIC DNA]</scope>
    <source>
        <strain evidence="1">ISS10</strain>
    </source>
</reference>
<keyword evidence="2" id="KW-1185">Reference proteome</keyword>
<accession>A0A0V1LDI5</accession>
<sequence>MRCEAFSDDCLPVVASSRSTEAKQADTLRKRRPDFRHYPMFY</sequence>
<dbReference type="Proteomes" id="UP000054721">
    <property type="component" value="Unassembled WGS sequence"/>
</dbReference>
<dbReference type="OrthoDB" id="1926781at2759"/>
<comment type="caution">
    <text evidence="1">The sequence shown here is derived from an EMBL/GenBank/DDBJ whole genome shotgun (WGS) entry which is preliminary data.</text>
</comment>
<organism evidence="1 2">
    <name type="scientific">Trichinella nativa</name>
    <dbReference type="NCBI Taxonomy" id="6335"/>
    <lineage>
        <taxon>Eukaryota</taxon>
        <taxon>Metazoa</taxon>
        <taxon>Ecdysozoa</taxon>
        <taxon>Nematoda</taxon>
        <taxon>Enoplea</taxon>
        <taxon>Dorylaimia</taxon>
        <taxon>Trichinellida</taxon>
        <taxon>Trichinellidae</taxon>
        <taxon>Trichinella</taxon>
    </lineage>
</organism>
<proteinExistence type="predicted"/>
<gene>
    <name evidence="1" type="ORF">T02_15397</name>
</gene>